<evidence type="ECO:0000313" key="1">
    <source>
        <dbReference type="EMBL" id="ENY87133.1"/>
    </source>
</evidence>
<comment type="caution">
    <text evidence="1">The sequence shown here is derived from an EMBL/GenBank/DDBJ whole genome shotgun (WGS) entry which is preliminary data.</text>
</comment>
<dbReference type="PATRIC" id="fig|999413.4.peg.2132"/>
<sequence>MVSVLEKREKSIIAGHALVKVEEILKQCGLENVLVNVELNGDRKDYVVLDELKKAIRLLHEGD</sequence>
<dbReference type="Proteomes" id="UP000013051">
    <property type="component" value="Unassembled WGS sequence"/>
</dbReference>
<organism evidence="1 2">
    <name type="scientific">[Clostridium] innocuum 2959</name>
    <dbReference type="NCBI Taxonomy" id="999413"/>
    <lineage>
        <taxon>Bacteria</taxon>
        <taxon>Bacillati</taxon>
        <taxon>Bacillota</taxon>
        <taxon>Clostridia</taxon>
        <taxon>Eubacteriales</taxon>
        <taxon>Clostridiaceae</taxon>
        <taxon>Clostridium</taxon>
    </lineage>
</organism>
<name>N9WU79_CLOIN</name>
<keyword evidence="2" id="KW-1185">Reference proteome</keyword>
<dbReference type="RefSeq" id="WP_002607707.1">
    <property type="nucleotide sequence ID" value="NZ_KB850943.1"/>
</dbReference>
<dbReference type="AlphaFoldDB" id="N9WU79"/>
<dbReference type="EMBL" id="AGYV01000003">
    <property type="protein sequence ID" value="ENY87133.1"/>
    <property type="molecule type" value="Genomic_DNA"/>
</dbReference>
<reference evidence="1 2" key="1">
    <citation type="submission" date="2013-01" db="EMBL/GenBank/DDBJ databases">
        <title>The Genome Sequence of Clostridium innocuum 2959.</title>
        <authorList>
            <consortium name="The Broad Institute Genome Sequencing Platform"/>
            <person name="Earl A."/>
            <person name="Ward D."/>
            <person name="Feldgarden M."/>
            <person name="Gevers D."/>
            <person name="Courvalin P."/>
            <person name="Lambert T."/>
            <person name="Walker B."/>
            <person name="Young S.K."/>
            <person name="Zeng Q."/>
            <person name="Gargeya S."/>
            <person name="Fitzgerald M."/>
            <person name="Haas B."/>
            <person name="Abouelleil A."/>
            <person name="Alvarado L."/>
            <person name="Arachchi H.M."/>
            <person name="Berlin A.M."/>
            <person name="Chapman S.B."/>
            <person name="Dewar J."/>
            <person name="Goldberg J."/>
            <person name="Griggs A."/>
            <person name="Gujja S."/>
            <person name="Hansen M."/>
            <person name="Howarth C."/>
            <person name="Imamovic A."/>
            <person name="Larimer J."/>
            <person name="McCowan C."/>
            <person name="Murphy C."/>
            <person name="Neiman D."/>
            <person name="Pearson M."/>
            <person name="Priest M."/>
            <person name="Roberts A."/>
            <person name="Saif S."/>
            <person name="Shea T."/>
            <person name="Sisk P."/>
            <person name="Sykes S."/>
            <person name="Wortman J."/>
            <person name="Nusbaum C."/>
            <person name="Birren B."/>
        </authorList>
    </citation>
    <scope>NUCLEOTIDE SEQUENCE [LARGE SCALE GENOMIC DNA]</scope>
    <source>
        <strain evidence="1 2">2959</strain>
    </source>
</reference>
<dbReference type="HOGENOM" id="CLU_3043272_0_0_9"/>
<evidence type="ECO:0000313" key="2">
    <source>
        <dbReference type="Proteomes" id="UP000013051"/>
    </source>
</evidence>
<gene>
    <name evidence="1" type="ORF">HMPREF1094_02024</name>
</gene>
<proteinExistence type="predicted"/>
<accession>N9WU79</accession>
<protein>
    <submittedName>
        <fullName evidence="1">Uncharacterized protein</fullName>
    </submittedName>
</protein>